<sequence>MNKTQALKDLGLSEKEAQVYIALLELGSANVTQIARKSNLKRPTIYILLEELRKKSLLLKIPHAKKAIFSAQDPDKFFEESLKRAREAHNVLSELKAIQKKDNKVSTMYFEGEEGVKDALFYKSEYLKSTEIVGFFAKADTLTPKLIDYSHDWRKKMNNLGITVRGIAPDHKSLQSFRETDESLKQIFKSVPFIKYSSDVSIDATELFVRIVLFDVQQAVIIENPAIVKTVRQIFELSWENLKKSYKTRENT</sequence>
<dbReference type="InterPro" id="IPR002831">
    <property type="entry name" value="Tscrpt_reg_TrmB_N"/>
</dbReference>
<protein>
    <recommendedName>
        <fullName evidence="1">Transcription regulator TrmB N-terminal domain-containing protein</fullName>
    </recommendedName>
</protein>
<evidence type="ECO:0000259" key="1">
    <source>
        <dbReference type="Pfam" id="PF01978"/>
    </source>
</evidence>
<dbReference type="PANTHER" id="PTHR34293:SF1">
    <property type="entry name" value="HTH-TYPE TRANSCRIPTIONAL REGULATOR TRMBL2"/>
    <property type="match status" value="1"/>
</dbReference>
<dbReference type="InterPro" id="IPR036388">
    <property type="entry name" value="WH-like_DNA-bd_sf"/>
</dbReference>
<name>A0A1F6VHV0_9BACT</name>
<dbReference type="AlphaFoldDB" id="A0A1F6VHV0"/>
<dbReference type="SUPFAM" id="SSF46785">
    <property type="entry name" value="Winged helix' DNA-binding domain"/>
    <property type="match status" value="1"/>
</dbReference>
<dbReference type="Pfam" id="PF01978">
    <property type="entry name" value="TrmB"/>
    <property type="match status" value="1"/>
</dbReference>
<feature type="domain" description="Transcription regulator TrmB N-terminal" evidence="1">
    <location>
        <begin position="7"/>
        <end position="74"/>
    </location>
</feature>
<proteinExistence type="predicted"/>
<accession>A0A1F6VHV0</accession>
<dbReference type="STRING" id="1801743.A2824_01690"/>
<dbReference type="InterPro" id="IPR051797">
    <property type="entry name" value="TrmB-like"/>
</dbReference>
<dbReference type="PANTHER" id="PTHR34293">
    <property type="entry name" value="HTH-TYPE TRANSCRIPTIONAL REGULATOR TRMBL2"/>
    <property type="match status" value="1"/>
</dbReference>
<organism evidence="2 3">
    <name type="scientific">Candidatus Nomurabacteria bacterium RIFCSPHIGHO2_01_FULL_42_16</name>
    <dbReference type="NCBI Taxonomy" id="1801743"/>
    <lineage>
        <taxon>Bacteria</taxon>
        <taxon>Candidatus Nomuraibacteriota</taxon>
    </lineage>
</organism>
<comment type="caution">
    <text evidence="2">The sequence shown here is derived from an EMBL/GenBank/DDBJ whole genome shotgun (WGS) entry which is preliminary data.</text>
</comment>
<dbReference type="Proteomes" id="UP000178059">
    <property type="component" value="Unassembled WGS sequence"/>
</dbReference>
<dbReference type="Gene3D" id="1.10.10.10">
    <property type="entry name" value="Winged helix-like DNA-binding domain superfamily/Winged helix DNA-binding domain"/>
    <property type="match status" value="1"/>
</dbReference>
<dbReference type="EMBL" id="MFTT01000030">
    <property type="protein sequence ID" value="OGI69237.1"/>
    <property type="molecule type" value="Genomic_DNA"/>
</dbReference>
<reference evidence="2 3" key="1">
    <citation type="journal article" date="2016" name="Nat. Commun.">
        <title>Thousands of microbial genomes shed light on interconnected biogeochemical processes in an aquifer system.</title>
        <authorList>
            <person name="Anantharaman K."/>
            <person name="Brown C.T."/>
            <person name="Hug L.A."/>
            <person name="Sharon I."/>
            <person name="Castelle C.J."/>
            <person name="Probst A.J."/>
            <person name="Thomas B.C."/>
            <person name="Singh A."/>
            <person name="Wilkins M.J."/>
            <person name="Karaoz U."/>
            <person name="Brodie E.L."/>
            <person name="Williams K.H."/>
            <person name="Hubbard S.S."/>
            <person name="Banfield J.F."/>
        </authorList>
    </citation>
    <scope>NUCLEOTIDE SEQUENCE [LARGE SCALE GENOMIC DNA]</scope>
</reference>
<gene>
    <name evidence="2" type="ORF">A2824_01690</name>
</gene>
<evidence type="ECO:0000313" key="2">
    <source>
        <dbReference type="EMBL" id="OGI69237.1"/>
    </source>
</evidence>
<evidence type="ECO:0000313" key="3">
    <source>
        <dbReference type="Proteomes" id="UP000178059"/>
    </source>
</evidence>
<dbReference type="InterPro" id="IPR036390">
    <property type="entry name" value="WH_DNA-bd_sf"/>
</dbReference>